<dbReference type="Pfam" id="PF01842">
    <property type="entry name" value="ACT"/>
    <property type="match status" value="1"/>
</dbReference>
<dbReference type="PATRIC" id="fig|520767.4.peg.1657"/>
<evidence type="ECO:0000256" key="8">
    <source>
        <dbReference type="ARBA" id="ARBA00047848"/>
    </source>
</evidence>
<dbReference type="PANTHER" id="PTHR21022">
    <property type="entry name" value="PREPHENATE DEHYDRATASE P PROTEIN"/>
    <property type="match status" value="1"/>
</dbReference>
<evidence type="ECO:0000256" key="3">
    <source>
        <dbReference type="ARBA" id="ARBA00021872"/>
    </source>
</evidence>
<dbReference type="InterPro" id="IPR002912">
    <property type="entry name" value="ACT_dom"/>
</dbReference>
<evidence type="ECO:0000256" key="5">
    <source>
        <dbReference type="ARBA" id="ARBA00023141"/>
    </source>
</evidence>
<organism evidence="13 14">
    <name type="scientific">Thermovenabulum gondwanense</name>
    <dbReference type="NCBI Taxonomy" id="520767"/>
    <lineage>
        <taxon>Bacteria</taxon>
        <taxon>Bacillati</taxon>
        <taxon>Bacillota</taxon>
        <taxon>Clostridia</taxon>
        <taxon>Thermosediminibacterales</taxon>
        <taxon>Thermosediminibacteraceae</taxon>
        <taxon>Thermovenabulum</taxon>
    </lineage>
</organism>
<dbReference type="PIRSF" id="PIRSF001500">
    <property type="entry name" value="Chor_mut_pdt_Ppr"/>
    <property type="match status" value="1"/>
</dbReference>
<dbReference type="InterPro" id="IPR001086">
    <property type="entry name" value="Preph_deHydtase"/>
</dbReference>
<accession>A0A162MEV7</accession>
<dbReference type="PROSITE" id="PS51171">
    <property type="entry name" value="PREPHENATE_DEHYDR_3"/>
    <property type="match status" value="1"/>
</dbReference>
<evidence type="ECO:0000256" key="6">
    <source>
        <dbReference type="ARBA" id="ARBA00023222"/>
    </source>
</evidence>
<dbReference type="STRING" id="520767.ATZ99_15480"/>
<name>A0A162MEV7_9FIRM</name>
<dbReference type="EMBL" id="LOHZ01000033">
    <property type="protein sequence ID" value="KYO65512.1"/>
    <property type="molecule type" value="Genomic_DNA"/>
</dbReference>
<dbReference type="InterPro" id="IPR018528">
    <property type="entry name" value="Preph_deHydtase_CS"/>
</dbReference>
<dbReference type="PANTHER" id="PTHR21022:SF19">
    <property type="entry name" value="PREPHENATE DEHYDRATASE-RELATED"/>
    <property type="match status" value="1"/>
</dbReference>
<sequence>MIKVGYLGPAGSFSEEAANIYIEKSEKYEKIEYPNIQSLVADIGINIDEAIVPLENSIEGSVNITIDLLIKEKDIKIKGEIVMPVKHCLFARKMYPLENIKIVYSHPQALYQCRKFLYSRMPGAMIKESESTSRAAKKVLQSKIPCAAIGSRRLAEIYNLLMLAEDIQDCAENYTRFIVLSRNDESATGSDKTSLVFSTENKPGRLYKVLGFFAEENINLTKIESRPSKRILGEYIFFLEVEGHREDKILKEVLEKVKKNSTFYKLLGSYPKGKEYYPPSGGEQKEVKP</sequence>
<feature type="site" description="Essential for prephenate dehydratase activity" evidence="9">
    <location>
        <position position="175"/>
    </location>
</feature>
<feature type="domain" description="ACT" evidence="12">
    <location>
        <begin position="194"/>
        <end position="271"/>
    </location>
</feature>
<keyword evidence="7 10" id="KW-0456">Lyase</keyword>
<dbReference type="EC" id="4.2.1.51" evidence="2 10"/>
<dbReference type="Gene3D" id="3.30.70.260">
    <property type="match status" value="1"/>
</dbReference>
<proteinExistence type="predicted"/>
<dbReference type="Gene3D" id="3.40.190.10">
    <property type="entry name" value="Periplasmic binding protein-like II"/>
    <property type="match status" value="2"/>
</dbReference>
<dbReference type="AlphaFoldDB" id="A0A162MEV7"/>
<gene>
    <name evidence="10 13" type="primary">pheA</name>
    <name evidence="13" type="ORF">ATZ99_15480</name>
</gene>
<evidence type="ECO:0000259" key="11">
    <source>
        <dbReference type="PROSITE" id="PS51171"/>
    </source>
</evidence>
<dbReference type="InterPro" id="IPR008242">
    <property type="entry name" value="Chor_mutase/pphenate_deHydtase"/>
</dbReference>
<evidence type="ECO:0000259" key="12">
    <source>
        <dbReference type="PROSITE" id="PS51671"/>
    </source>
</evidence>
<dbReference type="SUPFAM" id="SSF53850">
    <property type="entry name" value="Periplasmic binding protein-like II"/>
    <property type="match status" value="1"/>
</dbReference>
<dbReference type="SUPFAM" id="SSF55021">
    <property type="entry name" value="ACT-like"/>
    <property type="match status" value="1"/>
</dbReference>
<dbReference type="InterPro" id="IPR045865">
    <property type="entry name" value="ACT-like_dom_sf"/>
</dbReference>
<dbReference type="GO" id="GO:0005737">
    <property type="term" value="C:cytoplasm"/>
    <property type="evidence" value="ECO:0007669"/>
    <property type="project" value="TreeGrafter"/>
</dbReference>
<dbReference type="FunFam" id="3.30.70.260:FF:000012">
    <property type="entry name" value="Prephenate dehydratase"/>
    <property type="match status" value="1"/>
</dbReference>
<dbReference type="PROSITE" id="PS00858">
    <property type="entry name" value="PREPHENATE_DEHYDR_2"/>
    <property type="match status" value="1"/>
</dbReference>
<dbReference type="RefSeq" id="WP_068748700.1">
    <property type="nucleotide sequence ID" value="NZ_LOHZ01000033.1"/>
</dbReference>
<dbReference type="UniPathway" id="UPA00121">
    <property type="reaction ID" value="UER00345"/>
</dbReference>
<dbReference type="GO" id="GO:0009094">
    <property type="term" value="P:L-phenylalanine biosynthetic process"/>
    <property type="evidence" value="ECO:0007669"/>
    <property type="project" value="UniProtKB-UniPathway"/>
</dbReference>
<evidence type="ECO:0000256" key="10">
    <source>
        <dbReference type="RuleBase" id="RU361254"/>
    </source>
</evidence>
<protein>
    <recommendedName>
        <fullName evidence="3 10">Prephenate dehydratase</fullName>
        <shortName evidence="10">PDT</shortName>
        <ecNumber evidence="2 10">4.2.1.51</ecNumber>
    </recommendedName>
</protein>
<keyword evidence="14" id="KW-1185">Reference proteome</keyword>
<dbReference type="CDD" id="cd04905">
    <property type="entry name" value="ACT_CM-PDT"/>
    <property type="match status" value="1"/>
</dbReference>
<evidence type="ECO:0000256" key="4">
    <source>
        <dbReference type="ARBA" id="ARBA00022605"/>
    </source>
</evidence>
<dbReference type="NCBIfam" id="NF008865">
    <property type="entry name" value="PRK11898.1"/>
    <property type="match status" value="1"/>
</dbReference>
<dbReference type="PROSITE" id="PS51671">
    <property type="entry name" value="ACT"/>
    <property type="match status" value="1"/>
</dbReference>
<feature type="domain" description="Prephenate dehydratase" evidence="11">
    <location>
        <begin position="3"/>
        <end position="182"/>
    </location>
</feature>
<evidence type="ECO:0000313" key="13">
    <source>
        <dbReference type="EMBL" id="KYO65512.1"/>
    </source>
</evidence>
<dbReference type="Proteomes" id="UP000075737">
    <property type="component" value="Unassembled WGS sequence"/>
</dbReference>
<comment type="pathway">
    <text evidence="1 10">Amino-acid biosynthesis; L-phenylalanine biosynthesis; phenylpyruvate from prephenate: step 1/1.</text>
</comment>
<evidence type="ECO:0000256" key="7">
    <source>
        <dbReference type="ARBA" id="ARBA00023239"/>
    </source>
</evidence>
<evidence type="ECO:0000256" key="1">
    <source>
        <dbReference type="ARBA" id="ARBA00004741"/>
    </source>
</evidence>
<keyword evidence="4 10" id="KW-0028">Amino-acid biosynthesis</keyword>
<dbReference type="OrthoDB" id="9802281at2"/>
<evidence type="ECO:0000313" key="14">
    <source>
        <dbReference type="Proteomes" id="UP000075737"/>
    </source>
</evidence>
<reference evidence="13 14" key="1">
    <citation type="submission" date="2015-12" db="EMBL/GenBank/DDBJ databases">
        <title>Draft genome of Thermovenabulum gondwanense isolated from a red thermophilic microbial mat colonisisng an outflow channel of a bore well.</title>
        <authorList>
            <person name="Patel B.K."/>
        </authorList>
    </citation>
    <scope>NUCLEOTIDE SEQUENCE [LARGE SCALE GENOMIC DNA]</scope>
    <source>
        <strain evidence="13 14">R270</strain>
    </source>
</reference>
<evidence type="ECO:0000256" key="9">
    <source>
        <dbReference type="PIRSR" id="PIRSR001500-2"/>
    </source>
</evidence>
<dbReference type="PROSITE" id="PS00857">
    <property type="entry name" value="PREPHENATE_DEHYDR_1"/>
    <property type="match status" value="1"/>
</dbReference>
<dbReference type="CDD" id="cd13633">
    <property type="entry name" value="PBP2_Sa-PDT_like"/>
    <property type="match status" value="1"/>
</dbReference>
<dbReference type="FunFam" id="3.40.190.10:FF:000034">
    <property type="entry name" value="Chorismate mutase/prephenate dehydratase"/>
    <property type="match status" value="1"/>
</dbReference>
<comment type="caution">
    <text evidence="13">The sequence shown here is derived from an EMBL/GenBank/DDBJ whole genome shotgun (WGS) entry which is preliminary data.</text>
</comment>
<dbReference type="GO" id="GO:0004664">
    <property type="term" value="F:prephenate dehydratase activity"/>
    <property type="evidence" value="ECO:0007669"/>
    <property type="project" value="UniProtKB-UniRule"/>
</dbReference>
<evidence type="ECO:0000256" key="2">
    <source>
        <dbReference type="ARBA" id="ARBA00013147"/>
    </source>
</evidence>
<dbReference type="Pfam" id="PF00800">
    <property type="entry name" value="PDT"/>
    <property type="match status" value="1"/>
</dbReference>
<keyword evidence="5 10" id="KW-0057">Aromatic amino acid biosynthesis</keyword>
<keyword evidence="6 10" id="KW-0584">Phenylalanine biosynthesis</keyword>
<comment type="catalytic activity">
    <reaction evidence="8 10">
        <text>prephenate + H(+) = 3-phenylpyruvate + CO2 + H2O</text>
        <dbReference type="Rhea" id="RHEA:21648"/>
        <dbReference type="ChEBI" id="CHEBI:15377"/>
        <dbReference type="ChEBI" id="CHEBI:15378"/>
        <dbReference type="ChEBI" id="CHEBI:16526"/>
        <dbReference type="ChEBI" id="CHEBI:18005"/>
        <dbReference type="ChEBI" id="CHEBI:29934"/>
        <dbReference type="EC" id="4.2.1.51"/>
    </reaction>
</comment>